<feature type="transmembrane region" description="Helical" evidence="2">
    <location>
        <begin position="143"/>
        <end position="166"/>
    </location>
</feature>
<feature type="region of interest" description="Disordered" evidence="1">
    <location>
        <begin position="294"/>
        <end position="325"/>
    </location>
</feature>
<evidence type="ECO:0000313" key="3">
    <source>
        <dbReference type="Proteomes" id="UP000095282"/>
    </source>
</evidence>
<protein>
    <submittedName>
        <fullName evidence="4">Lysosomal cobalamin transporter</fullName>
    </submittedName>
</protein>
<feature type="transmembrane region" description="Helical" evidence="2">
    <location>
        <begin position="101"/>
        <end position="122"/>
    </location>
</feature>
<dbReference type="WBParaSite" id="Csp11.Scaffold629.g8938.t1">
    <property type="protein sequence ID" value="Csp11.Scaffold629.g8938.t1"/>
    <property type="gene ID" value="Csp11.Scaffold629.g8938"/>
</dbReference>
<keyword evidence="2" id="KW-0472">Membrane</keyword>
<keyword evidence="2" id="KW-1133">Transmembrane helix</keyword>
<evidence type="ECO:0000256" key="1">
    <source>
        <dbReference type="SAM" id="MobiDB-lite"/>
    </source>
</evidence>
<feature type="transmembrane region" description="Helical" evidence="2">
    <location>
        <begin position="39"/>
        <end position="61"/>
    </location>
</feature>
<reference evidence="4" key="1">
    <citation type="submission" date="2016-11" db="UniProtKB">
        <authorList>
            <consortium name="WormBaseParasite"/>
        </authorList>
    </citation>
    <scope>IDENTIFICATION</scope>
</reference>
<name>A0A1I7UFZ3_9PELO</name>
<evidence type="ECO:0000313" key="4">
    <source>
        <dbReference type="WBParaSite" id="Csp11.Scaffold629.g8938.t1"/>
    </source>
</evidence>
<evidence type="ECO:0000256" key="2">
    <source>
        <dbReference type="SAM" id="Phobius"/>
    </source>
</evidence>
<keyword evidence="2" id="KW-0812">Transmembrane</keyword>
<dbReference type="AlphaFoldDB" id="A0A1I7UFZ3"/>
<proteinExistence type="predicted"/>
<dbReference type="Proteomes" id="UP000095282">
    <property type="component" value="Unplaced"/>
</dbReference>
<accession>A0A1I7UFZ3</accession>
<sequence length="325" mass="37237">MSPHIKTAWNKFYEIIGKPTCKPCEAVWSNVKEHFRADYYIPFWTVLICMIVMIGIGYVINKIGSFLLPNNRRMQKCVFEFIIYNQIYMGALWAMEMFKNYGYIAFFTTIFVNMMMTLLIHGKPSNLILIFEELRSSTIFDRSFFAVFCLQSFCVFLSPVFAKLLLTKVNRLTGAQFSYSERAYPDYKYDAPVIFLYDLFTSSLALFGLPGHDFAVVSTLLQDYLWEGLDCLVPMVISHGLSITFGWACHAKLSPAPPTLLSPWRVLDEEERNRLIAETVAAAEAAAAERAAAEEEAAAAEAAQRELGQRPVNKWNQQKKKKKRR</sequence>
<keyword evidence="3" id="KW-1185">Reference proteome</keyword>
<organism evidence="3 4">
    <name type="scientific">Caenorhabditis tropicalis</name>
    <dbReference type="NCBI Taxonomy" id="1561998"/>
    <lineage>
        <taxon>Eukaryota</taxon>
        <taxon>Metazoa</taxon>
        <taxon>Ecdysozoa</taxon>
        <taxon>Nematoda</taxon>
        <taxon>Chromadorea</taxon>
        <taxon>Rhabditida</taxon>
        <taxon>Rhabditina</taxon>
        <taxon>Rhabditomorpha</taxon>
        <taxon>Rhabditoidea</taxon>
        <taxon>Rhabditidae</taxon>
        <taxon>Peloderinae</taxon>
        <taxon>Caenorhabditis</taxon>
    </lineage>
</organism>